<evidence type="ECO:0000256" key="5">
    <source>
        <dbReference type="ARBA" id="ARBA00022723"/>
    </source>
</evidence>
<keyword evidence="8" id="KW-0460">Magnesium</keyword>
<comment type="caution">
    <text evidence="11">The sequence shown here is derived from an EMBL/GenBank/DDBJ whole genome shotgun (WGS) entry which is preliminary data.</text>
</comment>
<comment type="similarity">
    <text evidence="9">Belongs to the MntA antitoxin family.</text>
</comment>
<dbReference type="CDD" id="cd05403">
    <property type="entry name" value="NT_KNTase_like"/>
    <property type="match status" value="1"/>
</dbReference>
<keyword evidence="6" id="KW-0547">Nucleotide-binding</keyword>
<evidence type="ECO:0000313" key="12">
    <source>
        <dbReference type="Proteomes" id="UP001235849"/>
    </source>
</evidence>
<evidence type="ECO:0000259" key="10">
    <source>
        <dbReference type="Pfam" id="PF01909"/>
    </source>
</evidence>
<evidence type="ECO:0000256" key="1">
    <source>
        <dbReference type="ARBA" id="ARBA00001946"/>
    </source>
</evidence>
<dbReference type="Proteomes" id="UP001235849">
    <property type="component" value="Unassembled WGS sequence"/>
</dbReference>
<dbReference type="PANTHER" id="PTHR33571:SF12">
    <property type="entry name" value="BSL3053 PROTEIN"/>
    <property type="match status" value="1"/>
</dbReference>
<gene>
    <name evidence="11" type="ORF">PMG25_17180</name>
</gene>
<comment type="cofactor">
    <cofactor evidence="1">
        <name>Mg(2+)</name>
        <dbReference type="ChEBI" id="CHEBI:18420"/>
    </cofactor>
</comment>
<proteinExistence type="inferred from homology"/>
<evidence type="ECO:0000256" key="9">
    <source>
        <dbReference type="ARBA" id="ARBA00038276"/>
    </source>
</evidence>
<evidence type="ECO:0000256" key="6">
    <source>
        <dbReference type="ARBA" id="ARBA00022741"/>
    </source>
</evidence>
<organism evidence="11 12">
    <name type="scientific">Roseofilum capinflatum BLCC-M114</name>
    <dbReference type="NCBI Taxonomy" id="3022440"/>
    <lineage>
        <taxon>Bacteria</taxon>
        <taxon>Bacillati</taxon>
        <taxon>Cyanobacteriota</taxon>
        <taxon>Cyanophyceae</taxon>
        <taxon>Desertifilales</taxon>
        <taxon>Desertifilaceae</taxon>
        <taxon>Roseofilum</taxon>
        <taxon>Roseofilum capinflatum</taxon>
    </lineage>
</organism>
<evidence type="ECO:0000313" key="11">
    <source>
        <dbReference type="EMBL" id="MDJ1175826.1"/>
    </source>
</evidence>
<dbReference type="InterPro" id="IPR043519">
    <property type="entry name" value="NT_sf"/>
</dbReference>
<dbReference type="RefSeq" id="WP_283768123.1">
    <property type="nucleotide sequence ID" value="NZ_JAQOSO010000090.1"/>
</dbReference>
<keyword evidence="5" id="KW-0479">Metal-binding</keyword>
<sequence length="119" mass="13711">MSRKIGDRLLDERLGITGEQLADFCQQSGIVEISVFGSILREDFHPDSDIDLLVVFDNEFRSQMSLMDLVKIQYQLEDWLDRSVDLIEKSSVIDSDNWIRRQNILSTAQVIYYPGNPVS</sequence>
<reference evidence="11 12" key="1">
    <citation type="submission" date="2023-01" db="EMBL/GenBank/DDBJ databases">
        <title>Novel diversity within Roseofilum (Cyanobacteria; Desertifilaceae) from marine benthic mats with descriptions of four novel species.</title>
        <authorList>
            <person name="Wang Y."/>
            <person name="Berthold D.E."/>
            <person name="Hu J."/>
            <person name="Lefler F.W."/>
            <person name="Laughinghouse H.D. IV."/>
        </authorList>
    </citation>
    <scope>NUCLEOTIDE SEQUENCE [LARGE SCALE GENOMIC DNA]</scope>
    <source>
        <strain evidence="11 12">BLCC-M114</strain>
    </source>
</reference>
<protein>
    <submittedName>
        <fullName evidence="11">Nucleotidyltransferase domain-containing protein</fullName>
    </submittedName>
</protein>
<dbReference type="InterPro" id="IPR052038">
    <property type="entry name" value="Type-VII_TA_antitoxin"/>
</dbReference>
<evidence type="ECO:0000256" key="8">
    <source>
        <dbReference type="ARBA" id="ARBA00022842"/>
    </source>
</evidence>
<keyword evidence="2" id="KW-1277">Toxin-antitoxin system</keyword>
<dbReference type="Pfam" id="PF01909">
    <property type="entry name" value="NTP_transf_2"/>
    <property type="match status" value="1"/>
</dbReference>
<keyword evidence="3" id="KW-0808">Transferase</keyword>
<dbReference type="PANTHER" id="PTHR33571">
    <property type="entry name" value="SSL8005 PROTEIN"/>
    <property type="match status" value="1"/>
</dbReference>
<dbReference type="SUPFAM" id="SSF81301">
    <property type="entry name" value="Nucleotidyltransferase"/>
    <property type="match status" value="1"/>
</dbReference>
<evidence type="ECO:0000256" key="7">
    <source>
        <dbReference type="ARBA" id="ARBA00022840"/>
    </source>
</evidence>
<accession>A0ABT7B9I2</accession>
<keyword evidence="7" id="KW-0067">ATP-binding</keyword>
<dbReference type="EMBL" id="JAQOSO010000090">
    <property type="protein sequence ID" value="MDJ1175826.1"/>
    <property type="molecule type" value="Genomic_DNA"/>
</dbReference>
<evidence type="ECO:0000256" key="3">
    <source>
        <dbReference type="ARBA" id="ARBA00022679"/>
    </source>
</evidence>
<keyword evidence="12" id="KW-1185">Reference proteome</keyword>
<evidence type="ECO:0000256" key="2">
    <source>
        <dbReference type="ARBA" id="ARBA00022649"/>
    </source>
</evidence>
<keyword evidence="4" id="KW-0548">Nucleotidyltransferase</keyword>
<feature type="domain" description="Polymerase nucleotidyl transferase" evidence="10">
    <location>
        <begin position="21"/>
        <end position="98"/>
    </location>
</feature>
<dbReference type="InterPro" id="IPR002934">
    <property type="entry name" value="Polymerase_NTP_transf_dom"/>
</dbReference>
<evidence type="ECO:0000256" key="4">
    <source>
        <dbReference type="ARBA" id="ARBA00022695"/>
    </source>
</evidence>
<dbReference type="Gene3D" id="3.30.460.10">
    <property type="entry name" value="Beta Polymerase, domain 2"/>
    <property type="match status" value="1"/>
</dbReference>
<name>A0ABT7B9I2_9CYAN</name>